<dbReference type="AlphaFoldDB" id="A0A291B905"/>
<name>A0A291B905_9GAMM</name>
<reference evidence="2" key="1">
    <citation type="submission" date="2017-04" db="EMBL/GenBank/DDBJ databases">
        <title>Genome evolution of the luminous symbionts of deep sea anglerfish.</title>
        <authorList>
            <person name="Hendry T.A."/>
        </authorList>
    </citation>
    <scope>NUCLEOTIDE SEQUENCE [LARGE SCALE GENOMIC DNA]</scope>
</reference>
<proteinExistence type="predicted"/>
<keyword evidence="2" id="KW-1185">Reference proteome</keyword>
<organism evidence="1 2">
    <name type="scientific">Candidatus Enterovibrio altilux</name>
    <dbReference type="NCBI Taxonomy" id="1927128"/>
    <lineage>
        <taxon>Bacteria</taxon>
        <taxon>Pseudomonadati</taxon>
        <taxon>Pseudomonadota</taxon>
        <taxon>Gammaproteobacteria</taxon>
        <taxon>Vibrionales</taxon>
        <taxon>Vibrionaceae</taxon>
        <taxon>Enterovibrio</taxon>
    </lineage>
</organism>
<dbReference type="EMBL" id="CP020660">
    <property type="protein sequence ID" value="ATF09498.1"/>
    <property type="molecule type" value="Genomic_DNA"/>
</dbReference>
<protein>
    <submittedName>
        <fullName evidence="1">Uncharacterized protein</fullName>
    </submittedName>
</protein>
<sequence>MKRIKLLLTVAVLLTLLKQTWLNINEVSCFSLMTPLLPFNSSLDSKS</sequence>
<dbReference type="KEGG" id="elux:BTN50_0994"/>
<evidence type="ECO:0000313" key="2">
    <source>
        <dbReference type="Proteomes" id="UP000218160"/>
    </source>
</evidence>
<accession>A0A291B905</accession>
<dbReference type="Proteomes" id="UP000218160">
    <property type="component" value="Chromosome 1"/>
</dbReference>
<evidence type="ECO:0000313" key="1">
    <source>
        <dbReference type="EMBL" id="ATF09498.1"/>
    </source>
</evidence>
<gene>
    <name evidence="1" type="ORF">BTN50_0994</name>
</gene>